<dbReference type="InterPro" id="IPR009057">
    <property type="entry name" value="Homeodomain-like_sf"/>
</dbReference>
<reference evidence="5 6" key="1">
    <citation type="journal article" date="2020" name="Arch. Microbiol.">
        <title>Bradyrhizobium uaiense sp. nov., a new highly efficient cowpea symbiont.</title>
        <authorList>
            <person name="Cabral Michel D."/>
            <person name="Azarias Guimaraes A."/>
            <person name="Martins da Costa E."/>
            <person name="Soares de Carvalho T."/>
            <person name="Balsanelli E."/>
            <person name="Willems A."/>
            <person name="Maltempi de Souza E."/>
            <person name="de Souza Moreira F.M."/>
        </authorList>
    </citation>
    <scope>NUCLEOTIDE SEQUENCE [LARGE SCALE GENOMIC DNA]</scope>
    <source>
        <strain evidence="5 6">UFLA 03-164</strain>
    </source>
</reference>
<dbReference type="InterPro" id="IPR018060">
    <property type="entry name" value="HTH_AraC"/>
</dbReference>
<dbReference type="AlphaFoldDB" id="A0A6P1BSA2"/>
<dbReference type="SUPFAM" id="SSF46689">
    <property type="entry name" value="Homeodomain-like"/>
    <property type="match status" value="2"/>
</dbReference>
<accession>A0A6P1BSA2</accession>
<dbReference type="InterPro" id="IPR050204">
    <property type="entry name" value="AraC_XylS_family_regulators"/>
</dbReference>
<comment type="caution">
    <text evidence="5">The sequence shown here is derived from an EMBL/GenBank/DDBJ whole genome shotgun (WGS) entry which is preliminary data.</text>
</comment>
<feature type="domain" description="HTH araC/xylS-type" evidence="4">
    <location>
        <begin position="199"/>
        <end position="297"/>
    </location>
</feature>
<gene>
    <name evidence="5" type="ORF">FNJ47_35930</name>
</gene>
<protein>
    <submittedName>
        <fullName evidence="5">Helix-turn-helix transcriptional regulator</fullName>
    </submittedName>
</protein>
<evidence type="ECO:0000259" key="4">
    <source>
        <dbReference type="PROSITE" id="PS01124"/>
    </source>
</evidence>
<keyword evidence="3" id="KW-0804">Transcription</keyword>
<dbReference type="InterPro" id="IPR018062">
    <property type="entry name" value="HTH_AraC-typ_CS"/>
</dbReference>
<dbReference type="EMBL" id="VKHP01000212">
    <property type="protein sequence ID" value="NEV01040.1"/>
    <property type="molecule type" value="Genomic_DNA"/>
</dbReference>
<evidence type="ECO:0000256" key="1">
    <source>
        <dbReference type="ARBA" id="ARBA00023015"/>
    </source>
</evidence>
<sequence>MEDSTAYGEAFGDRLRARATSFVRSLSNTSIAVTEVRADNPEHGLSGQLSHDDAFLVAVMLRDYPAHEYFEDGRIADVTSLKTGDTVLYDVKRSPQFVINNPFHSVHFYFPRSALELVAEGSEAKPIDELRYQPGAGVDDIVMRGLVASLRQAFEHPEQASRLFVEHVTLAACTHAAKIYGGMRPARPTQGGLAPWQRRRVEETLAADLEGDISLADLANDCGLSTSHFSRAFRQSTGLSPHQWLLRHRVDRAKSLLPDRKLSLSDIALACGFADQSHFTRVFARLAGISPGAWRRNCD</sequence>
<dbReference type="GO" id="GO:0043565">
    <property type="term" value="F:sequence-specific DNA binding"/>
    <property type="evidence" value="ECO:0007669"/>
    <property type="project" value="InterPro"/>
</dbReference>
<name>A0A6P1BSA2_9BRAD</name>
<dbReference type="PROSITE" id="PS00041">
    <property type="entry name" value="HTH_ARAC_FAMILY_1"/>
    <property type="match status" value="1"/>
</dbReference>
<dbReference type="PANTHER" id="PTHR46796">
    <property type="entry name" value="HTH-TYPE TRANSCRIPTIONAL ACTIVATOR RHAS-RELATED"/>
    <property type="match status" value="1"/>
</dbReference>
<organism evidence="5 6">
    <name type="scientific">Bradyrhizobium uaiense</name>
    <dbReference type="NCBI Taxonomy" id="2594946"/>
    <lineage>
        <taxon>Bacteria</taxon>
        <taxon>Pseudomonadati</taxon>
        <taxon>Pseudomonadota</taxon>
        <taxon>Alphaproteobacteria</taxon>
        <taxon>Hyphomicrobiales</taxon>
        <taxon>Nitrobacteraceae</taxon>
        <taxon>Bradyrhizobium</taxon>
    </lineage>
</organism>
<dbReference type="InterPro" id="IPR020449">
    <property type="entry name" value="Tscrpt_reg_AraC-type_HTH"/>
</dbReference>
<dbReference type="Pfam" id="PF12833">
    <property type="entry name" value="HTH_18"/>
    <property type="match status" value="1"/>
</dbReference>
<evidence type="ECO:0000256" key="2">
    <source>
        <dbReference type="ARBA" id="ARBA00023125"/>
    </source>
</evidence>
<dbReference type="PANTHER" id="PTHR46796:SF14">
    <property type="entry name" value="TRANSCRIPTIONAL REGULATORY PROTEIN"/>
    <property type="match status" value="1"/>
</dbReference>
<evidence type="ECO:0000256" key="3">
    <source>
        <dbReference type="ARBA" id="ARBA00023163"/>
    </source>
</evidence>
<dbReference type="Gene3D" id="1.10.10.60">
    <property type="entry name" value="Homeodomain-like"/>
    <property type="match status" value="2"/>
</dbReference>
<evidence type="ECO:0000313" key="6">
    <source>
        <dbReference type="Proteomes" id="UP000468531"/>
    </source>
</evidence>
<proteinExistence type="predicted"/>
<keyword evidence="1" id="KW-0805">Transcription regulation</keyword>
<keyword evidence="2" id="KW-0238">DNA-binding</keyword>
<dbReference type="PROSITE" id="PS01124">
    <property type="entry name" value="HTH_ARAC_FAMILY_2"/>
    <property type="match status" value="1"/>
</dbReference>
<keyword evidence="6" id="KW-1185">Reference proteome</keyword>
<evidence type="ECO:0000313" key="5">
    <source>
        <dbReference type="EMBL" id="NEV01040.1"/>
    </source>
</evidence>
<dbReference type="Proteomes" id="UP000468531">
    <property type="component" value="Unassembled WGS sequence"/>
</dbReference>
<dbReference type="PRINTS" id="PR00032">
    <property type="entry name" value="HTHARAC"/>
</dbReference>
<dbReference type="SMART" id="SM00342">
    <property type="entry name" value="HTH_ARAC"/>
    <property type="match status" value="1"/>
</dbReference>
<dbReference type="RefSeq" id="WP_163160575.1">
    <property type="nucleotide sequence ID" value="NZ_VKHP01000212.1"/>
</dbReference>
<dbReference type="GO" id="GO:0003700">
    <property type="term" value="F:DNA-binding transcription factor activity"/>
    <property type="evidence" value="ECO:0007669"/>
    <property type="project" value="InterPro"/>
</dbReference>